<accession>A0A1W6L3W4</accession>
<dbReference type="Pfam" id="PF13470">
    <property type="entry name" value="PIN_3"/>
    <property type="match status" value="1"/>
</dbReference>
<dbReference type="PANTHER" id="PTHR34610:SF3">
    <property type="entry name" value="SSL7007 PROTEIN"/>
    <property type="match status" value="1"/>
</dbReference>
<keyword evidence="2" id="KW-1185">Reference proteome</keyword>
<dbReference type="STRING" id="946333.A4W93_02565"/>
<dbReference type="RefSeq" id="WP_237357674.1">
    <property type="nucleotide sequence ID" value="NZ_CP015118.1"/>
</dbReference>
<evidence type="ECO:0000313" key="1">
    <source>
        <dbReference type="EMBL" id="ARN18886.1"/>
    </source>
</evidence>
<dbReference type="SUPFAM" id="SSF88723">
    <property type="entry name" value="PIN domain-like"/>
    <property type="match status" value="1"/>
</dbReference>
<reference evidence="1 2" key="1">
    <citation type="submission" date="2016-04" db="EMBL/GenBank/DDBJ databases">
        <title>Complete genome sequence of natural rubber-degrading, novel Gram-negative bacterium, Rhizobacter gummiphilus strain NS21.</title>
        <authorList>
            <person name="Tabata M."/>
            <person name="Kasai D."/>
            <person name="Fukuda M."/>
        </authorList>
    </citation>
    <scope>NUCLEOTIDE SEQUENCE [LARGE SCALE GENOMIC DNA]</scope>
    <source>
        <strain evidence="1 2">NS21</strain>
    </source>
</reference>
<dbReference type="InterPro" id="IPR002716">
    <property type="entry name" value="PIN_dom"/>
</dbReference>
<dbReference type="KEGG" id="rgu:A4W93_02565"/>
<organism evidence="1 2">
    <name type="scientific">Piscinibacter gummiphilus</name>
    <dbReference type="NCBI Taxonomy" id="946333"/>
    <lineage>
        <taxon>Bacteria</taxon>
        <taxon>Pseudomonadati</taxon>
        <taxon>Pseudomonadota</taxon>
        <taxon>Betaproteobacteria</taxon>
        <taxon>Burkholderiales</taxon>
        <taxon>Sphaerotilaceae</taxon>
        <taxon>Piscinibacter</taxon>
    </lineage>
</organism>
<name>A0A1W6L3W4_9BURK</name>
<dbReference type="EMBL" id="CP015118">
    <property type="protein sequence ID" value="ARN18886.1"/>
    <property type="molecule type" value="Genomic_DNA"/>
</dbReference>
<proteinExistence type="predicted"/>
<evidence type="ECO:0000313" key="2">
    <source>
        <dbReference type="Proteomes" id="UP000193427"/>
    </source>
</evidence>
<dbReference type="Proteomes" id="UP000193427">
    <property type="component" value="Chromosome"/>
</dbReference>
<dbReference type="AlphaFoldDB" id="A0A1W6L3W4"/>
<gene>
    <name evidence="1" type="ORF">A4W93_02565</name>
</gene>
<dbReference type="InterPro" id="IPR029060">
    <property type="entry name" value="PIN-like_dom_sf"/>
</dbReference>
<sequence>MCAVIDTNVLMDWLVFRNPGCAPLVEALEAGRFRWIATQAMRDELAHVLGRGVASTYSPDRAVIDEAWTRWAHFVEPPLPTLVPRLRCTDRDDQKYIDLALHGARWLITRDRAVLKLGKRAAALGVVFTTPERWTPPEA</sequence>
<dbReference type="PANTHER" id="PTHR34610">
    <property type="entry name" value="SSL7007 PROTEIN"/>
    <property type="match status" value="1"/>
</dbReference>
<dbReference type="InterPro" id="IPR002850">
    <property type="entry name" value="PIN_toxin-like"/>
</dbReference>
<protein>
    <submittedName>
        <fullName evidence="1">Uncharacterized protein</fullName>
    </submittedName>
</protein>